<sequence length="141" mass="16504">MALEVENWRADHNGIFTMIQELSLRFRFHADGTVDRIKTADSLICSKGLDDDTSFVLACQYWSVDDVFTCFVEMLNTIKNHTQILCKYSRENKYLNEHEKNVLKWIHHLRAGSSLRFQPWDNFIYASLQSRRLNDLSEGGL</sequence>
<dbReference type="Proteomes" id="UP000886998">
    <property type="component" value="Unassembled WGS sequence"/>
</dbReference>
<keyword evidence="2" id="KW-1185">Reference proteome</keyword>
<evidence type="ECO:0000313" key="1">
    <source>
        <dbReference type="EMBL" id="GFY52838.1"/>
    </source>
</evidence>
<organism evidence="1 2">
    <name type="scientific">Trichonephila inaurata madagascariensis</name>
    <dbReference type="NCBI Taxonomy" id="2747483"/>
    <lineage>
        <taxon>Eukaryota</taxon>
        <taxon>Metazoa</taxon>
        <taxon>Ecdysozoa</taxon>
        <taxon>Arthropoda</taxon>
        <taxon>Chelicerata</taxon>
        <taxon>Arachnida</taxon>
        <taxon>Araneae</taxon>
        <taxon>Araneomorphae</taxon>
        <taxon>Entelegynae</taxon>
        <taxon>Araneoidea</taxon>
        <taxon>Nephilidae</taxon>
        <taxon>Trichonephila</taxon>
        <taxon>Trichonephila inaurata</taxon>
    </lineage>
</organism>
<accession>A0A8X6XFG3</accession>
<dbReference type="EMBL" id="BMAV01008932">
    <property type="protein sequence ID" value="GFY52838.1"/>
    <property type="molecule type" value="Genomic_DNA"/>
</dbReference>
<protein>
    <submittedName>
        <fullName evidence="1">Uncharacterized protein</fullName>
    </submittedName>
</protein>
<dbReference type="AlphaFoldDB" id="A0A8X6XFG3"/>
<comment type="caution">
    <text evidence="1">The sequence shown here is derived from an EMBL/GenBank/DDBJ whole genome shotgun (WGS) entry which is preliminary data.</text>
</comment>
<name>A0A8X6XFG3_9ARAC</name>
<reference evidence="1" key="1">
    <citation type="submission" date="2020-08" db="EMBL/GenBank/DDBJ databases">
        <title>Multicomponent nature underlies the extraordinary mechanical properties of spider dragline silk.</title>
        <authorList>
            <person name="Kono N."/>
            <person name="Nakamura H."/>
            <person name="Mori M."/>
            <person name="Yoshida Y."/>
            <person name="Ohtoshi R."/>
            <person name="Malay A.D."/>
            <person name="Moran D.A.P."/>
            <person name="Tomita M."/>
            <person name="Numata K."/>
            <person name="Arakawa K."/>
        </authorList>
    </citation>
    <scope>NUCLEOTIDE SEQUENCE</scope>
</reference>
<proteinExistence type="predicted"/>
<gene>
    <name evidence="1" type="ORF">TNIN_412721</name>
</gene>
<evidence type="ECO:0000313" key="2">
    <source>
        <dbReference type="Proteomes" id="UP000886998"/>
    </source>
</evidence>